<reference evidence="1 2" key="1">
    <citation type="submission" date="2020-05" db="EMBL/GenBank/DDBJ databases">
        <title>Horizontal transmission and recombination maintain forever young bacterial symbiont genomes.</title>
        <authorList>
            <person name="Russell S.L."/>
            <person name="Pepper-Tunick E."/>
            <person name="Svedberg J."/>
            <person name="Byrne A."/>
            <person name="Ruelas Castillo J."/>
            <person name="Vollmers C."/>
            <person name="Beinart R.A."/>
            <person name="Corbett-Detig R."/>
        </authorList>
    </citation>
    <scope>NUCLEOTIDE SEQUENCE [LARGE SCALE GENOMIC DNA]</scope>
    <source>
        <strain evidence="1">4727-3</strain>
    </source>
</reference>
<dbReference type="EMBL" id="JACCHS010000019">
    <property type="protein sequence ID" value="NYT46600.1"/>
    <property type="molecule type" value="Genomic_DNA"/>
</dbReference>
<proteinExistence type="predicted"/>
<dbReference type="GO" id="GO:0020037">
    <property type="term" value="F:heme binding"/>
    <property type="evidence" value="ECO:0007669"/>
    <property type="project" value="InterPro"/>
</dbReference>
<dbReference type="Gene3D" id="1.10.760.10">
    <property type="entry name" value="Cytochrome c-like domain"/>
    <property type="match status" value="1"/>
</dbReference>
<dbReference type="Proteomes" id="UP000537890">
    <property type="component" value="Unassembled WGS sequence"/>
</dbReference>
<dbReference type="InterPro" id="IPR036909">
    <property type="entry name" value="Cyt_c-like_dom_sf"/>
</dbReference>
<evidence type="ECO:0000313" key="2">
    <source>
        <dbReference type="Proteomes" id="UP000537890"/>
    </source>
</evidence>
<dbReference type="AlphaFoldDB" id="A0A7Z0SEP7"/>
<sequence>MGNPEVAENVNTDELGDLELADEEVDAIVAFMQTLTDGYQLQEQATVSVNNGVIKLPYVRAESMTQADKFYAAQLSLTVEGDFQVTQLDEISITDYSMLESMPYYSFASELIELPVLLNIDNTRQADSYIGQLKYLPTDDGTIRFKPLYTKKLQ</sequence>
<comment type="caution">
    <text evidence="1">The sequence shown here is derived from an EMBL/GenBank/DDBJ whole genome shotgun (WGS) entry which is preliminary data.</text>
</comment>
<name>A0A7Z0SEP7_9GAMM</name>
<evidence type="ECO:0000313" key="1">
    <source>
        <dbReference type="EMBL" id="NYT46600.1"/>
    </source>
</evidence>
<gene>
    <name evidence="1" type="ORF">H0A75_01825</name>
</gene>
<dbReference type="GO" id="GO:0009055">
    <property type="term" value="F:electron transfer activity"/>
    <property type="evidence" value="ECO:0007669"/>
    <property type="project" value="InterPro"/>
</dbReference>
<protein>
    <submittedName>
        <fullName evidence="1">Uncharacterized protein</fullName>
    </submittedName>
</protein>
<accession>A0A7Z0SEP7</accession>
<organism evidence="1 2">
    <name type="scientific">Candidatus Methanofishera endochildressiae</name>
    <dbReference type="NCBI Taxonomy" id="2738884"/>
    <lineage>
        <taxon>Bacteria</taxon>
        <taxon>Pseudomonadati</taxon>
        <taxon>Pseudomonadota</taxon>
        <taxon>Gammaproteobacteria</taxon>
        <taxon>Candidatus Methanofishera</taxon>
    </lineage>
</organism>